<protein>
    <submittedName>
        <fullName evidence="1">Putative transcription factor GRF family</fullName>
    </submittedName>
</protein>
<evidence type="ECO:0000313" key="1">
    <source>
        <dbReference type="EMBL" id="RHN55806.1"/>
    </source>
</evidence>
<dbReference type="EMBL" id="PSQE01000005">
    <property type="protein sequence ID" value="RHN55806.1"/>
    <property type="molecule type" value="Genomic_DNA"/>
</dbReference>
<comment type="caution">
    <text evidence="1">The sequence shown here is derived from an EMBL/GenBank/DDBJ whole genome shotgun (WGS) entry which is preliminary data.</text>
</comment>
<proteinExistence type="predicted"/>
<dbReference type="Proteomes" id="UP000265566">
    <property type="component" value="Chromosome 5"/>
</dbReference>
<gene>
    <name evidence="1" type="ORF">MtrunA17_Chr5g0422411</name>
</gene>
<organism evidence="1">
    <name type="scientific">Medicago truncatula</name>
    <name type="common">Barrel medic</name>
    <name type="synonym">Medicago tribuloides</name>
    <dbReference type="NCBI Taxonomy" id="3880"/>
    <lineage>
        <taxon>Eukaryota</taxon>
        <taxon>Viridiplantae</taxon>
        <taxon>Streptophyta</taxon>
        <taxon>Embryophyta</taxon>
        <taxon>Tracheophyta</taxon>
        <taxon>Spermatophyta</taxon>
        <taxon>Magnoliopsida</taxon>
        <taxon>eudicotyledons</taxon>
        <taxon>Gunneridae</taxon>
        <taxon>Pentapetalae</taxon>
        <taxon>rosids</taxon>
        <taxon>fabids</taxon>
        <taxon>Fabales</taxon>
        <taxon>Fabaceae</taxon>
        <taxon>Papilionoideae</taxon>
        <taxon>50 kb inversion clade</taxon>
        <taxon>NPAAA clade</taxon>
        <taxon>Hologalegina</taxon>
        <taxon>IRL clade</taxon>
        <taxon>Trifolieae</taxon>
        <taxon>Medicago</taxon>
    </lineage>
</organism>
<name>A0A396HR25_MEDTR</name>
<accession>A0A396HR25</accession>
<reference evidence="1" key="1">
    <citation type="journal article" date="2018" name="Nat. Plants">
        <title>Whole-genome landscape of Medicago truncatula symbiotic genes.</title>
        <authorList>
            <person name="Pecrix Y."/>
            <person name="Gamas P."/>
            <person name="Carrere S."/>
        </authorList>
    </citation>
    <scope>NUCLEOTIDE SEQUENCE</scope>
    <source>
        <tissue evidence="1">Leaves</tissue>
    </source>
</reference>
<sequence>MSTGNSSTGYTYGSLLYGEFETSCGMLPMCRCELPMVIYIANTRANQGRRFWKCRNWMKKIHVSC</sequence>
<dbReference type="AlphaFoldDB" id="A0A396HR25"/>
<dbReference type="Gramene" id="rna31072">
    <property type="protein sequence ID" value="RHN55806.1"/>
    <property type="gene ID" value="gene31072"/>
</dbReference>